<evidence type="ECO:0000259" key="7">
    <source>
        <dbReference type="Pfam" id="PF00892"/>
    </source>
</evidence>
<name>E8N1Z8_ANATU</name>
<feature type="transmembrane region" description="Helical" evidence="6">
    <location>
        <begin position="150"/>
        <end position="169"/>
    </location>
</feature>
<proteinExistence type="inferred from homology"/>
<dbReference type="InterPro" id="IPR037185">
    <property type="entry name" value="EmrE-like"/>
</dbReference>
<organism evidence="8 9">
    <name type="scientific">Anaerolinea thermophila (strain DSM 14523 / JCM 11388 / NBRC 100420 / UNI-1)</name>
    <dbReference type="NCBI Taxonomy" id="926569"/>
    <lineage>
        <taxon>Bacteria</taxon>
        <taxon>Bacillati</taxon>
        <taxon>Chloroflexota</taxon>
        <taxon>Anaerolineae</taxon>
        <taxon>Anaerolineales</taxon>
        <taxon>Anaerolineaceae</taxon>
        <taxon>Anaerolinea</taxon>
    </lineage>
</organism>
<keyword evidence="9" id="KW-1185">Reference proteome</keyword>
<dbReference type="InterPro" id="IPR000620">
    <property type="entry name" value="EamA_dom"/>
</dbReference>
<feature type="transmembrane region" description="Helical" evidence="6">
    <location>
        <begin position="77"/>
        <end position="94"/>
    </location>
</feature>
<dbReference type="RefSeq" id="WP_013561289.1">
    <property type="nucleotide sequence ID" value="NC_014960.1"/>
</dbReference>
<dbReference type="Proteomes" id="UP000008922">
    <property type="component" value="Chromosome"/>
</dbReference>
<feature type="transmembrane region" description="Helical" evidence="6">
    <location>
        <begin position="181"/>
        <end position="204"/>
    </location>
</feature>
<dbReference type="AlphaFoldDB" id="E8N1Z8"/>
<dbReference type="EMBL" id="AP012029">
    <property type="protein sequence ID" value="BAJ64945.1"/>
    <property type="molecule type" value="Genomic_DNA"/>
</dbReference>
<reference evidence="8 9" key="1">
    <citation type="submission" date="2010-12" db="EMBL/GenBank/DDBJ databases">
        <title>Whole genome sequence of Anaerolinea thermophila UNI-1.</title>
        <authorList>
            <person name="Narita-Yamada S."/>
            <person name="Kishi E."/>
            <person name="Watanabe Y."/>
            <person name="Takasaki K."/>
            <person name="Ankai A."/>
            <person name="Oguchi A."/>
            <person name="Fukui S."/>
            <person name="Takahashi M."/>
            <person name="Yashiro I."/>
            <person name="Hosoyama A."/>
            <person name="Sekiguchi Y."/>
            <person name="Hanada S."/>
            <person name="Fujita N."/>
        </authorList>
    </citation>
    <scope>NUCLEOTIDE SEQUENCE [LARGE SCALE GENOMIC DNA]</scope>
    <source>
        <strain evidence="9">DSM 14523 / JCM 11388 / NBRC 100420 / UNI-1</strain>
    </source>
</reference>
<dbReference type="GO" id="GO:0016020">
    <property type="term" value="C:membrane"/>
    <property type="evidence" value="ECO:0007669"/>
    <property type="project" value="UniProtKB-SubCell"/>
</dbReference>
<protein>
    <submittedName>
        <fullName evidence="8">Hypothetical membrane protein</fullName>
    </submittedName>
</protein>
<keyword evidence="5 6" id="KW-0472">Membrane</keyword>
<keyword evidence="3 6" id="KW-0812">Transmembrane</keyword>
<feature type="transmembrane region" description="Helical" evidence="6">
    <location>
        <begin position="127"/>
        <end position="144"/>
    </location>
</feature>
<gene>
    <name evidence="8" type="ordered locus">ANT_29190</name>
</gene>
<accession>E8N1Z8</accession>
<evidence type="ECO:0000256" key="4">
    <source>
        <dbReference type="ARBA" id="ARBA00022989"/>
    </source>
</evidence>
<feature type="transmembrane region" description="Helical" evidence="6">
    <location>
        <begin position="35"/>
        <end position="56"/>
    </location>
</feature>
<dbReference type="HOGENOM" id="CLU_032828_2_3_0"/>
<evidence type="ECO:0000256" key="3">
    <source>
        <dbReference type="ARBA" id="ARBA00022692"/>
    </source>
</evidence>
<comment type="similarity">
    <text evidence="2">Belongs to the EamA transporter family.</text>
</comment>
<comment type="subcellular location">
    <subcellularLocation>
        <location evidence="1">Membrane</location>
        <topology evidence="1">Multi-pass membrane protein</topology>
    </subcellularLocation>
</comment>
<dbReference type="OrthoDB" id="597549at2"/>
<evidence type="ECO:0000256" key="6">
    <source>
        <dbReference type="SAM" id="Phobius"/>
    </source>
</evidence>
<evidence type="ECO:0000313" key="8">
    <source>
        <dbReference type="EMBL" id="BAJ64945.1"/>
    </source>
</evidence>
<dbReference type="eggNOG" id="COG0697">
    <property type="taxonomic scope" value="Bacteria"/>
</dbReference>
<feature type="domain" description="EamA" evidence="7">
    <location>
        <begin position="9"/>
        <end position="141"/>
    </location>
</feature>
<sequence length="314" mass="34568">MEQREKNLLGIGFVVLGMLIFSLQDVAVKRFSGQYPILEIVLFRSLTALPVTLLFFRAEGRHGLPTTRRPLLEIIRGGFYFLSFTTYMMGVAALPLGDMAAIRNSAPLMITLLSAMFLGEGISLPRWLGLLTGFVGVLLIVQPGTATFNLGSVFALIATLFYALNVILTRKLHRTDSSATMAFYSSLVYLGASFLLAPLSMLVGEMPDAHPSIAFLFASWRIPSPLDLLIMLGLGLVWAAGMYCIARAYSLGQAPVVAPFEYSSLPINILWGMLLWHHLPTAIMLSGATLTLLSGLYLIYRERRESMLKVETKP</sequence>
<dbReference type="SUPFAM" id="SSF103481">
    <property type="entry name" value="Multidrug resistance efflux transporter EmrE"/>
    <property type="match status" value="2"/>
</dbReference>
<feature type="transmembrane region" description="Helical" evidence="6">
    <location>
        <begin position="257"/>
        <end position="276"/>
    </location>
</feature>
<dbReference type="KEGG" id="atm:ANT_29190"/>
<dbReference type="PANTHER" id="PTHR22911:SF6">
    <property type="entry name" value="SOLUTE CARRIER FAMILY 35 MEMBER G1"/>
    <property type="match status" value="1"/>
</dbReference>
<evidence type="ECO:0000256" key="5">
    <source>
        <dbReference type="ARBA" id="ARBA00023136"/>
    </source>
</evidence>
<evidence type="ECO:0000256" key="1">
    <source>
        <dbReference type="ARBA" id="ARBA00004141"/>
    </source>
</evidence>
<dbReference type="STRING" id="926569.ANT_29190"/>
<dbReference type="InParanoid" id="E8N1Z8"/>
<feature type="transmembrane region" description="Helical" evidence="6">
    <location>
        <begin position="282"/>
        <end position="300"/>
    </location>
</feature>
<feature type="transmembrane region" description="Helical" evidence="6">
    <location>
        <begin position="7"/>
        <end position="23"/>
    </location>
</feature>
<dbReference type="Gene3D" id="1.10.3730.20">
    <property type="match status" value="1"/>
</dbReference>
<feature type="transmembrane region" description="Helical" evidence="6">
    <location>
        <begin position="100"/>
        <end position="118"/>
    </location>
</feature>
<dbReference type="PANTHER" id="PTHR22911">
    <property type="entry name" value="ACYL-MALONYL CONDENSING ENZYME-RELATED"/>
    <property type="match status" value="1"/>
</dbReference>
<evidence type="ECO:0000313" key="9">
    <source>
        <dbReference type="Proteomes" id="UP000008922"/>
    </source>
</evidence>
<dbReference type="Pfam" id="PF00892">
    <property type="entry name" value="EamA"/>
    <property type="match status" value="1"/>
</dbReference>
<evidence type="ECO:0000256" key="2">
    <source>
        <dbReference type="ARBA" id="ARBA00007362"/>
    </source>
</evidence>
<keyword evidence="4 6" id="KW-1133">Transmembrane helix</keyword>
<feature type="transmembrane region" description="Helical" evidence="6">
    <location>
        <begin position="224"/>
        <end position="245"/>
    </location>
</feature>